<evidence type="ECO:0000313" key="5">
    <source>
        <dbReference type="EMBL" id="MBS7673485.1"/>
    </source>
</evidence>
<dbReference type="SUPFAM" id="SSF46785">
    <property type="entry name" value="Winged helix' DNA-binding domain"/>
    <property type="match status" value="1"/>
</dbReference>
<dbReference type="SMART" id="SM00344">
    <property type="entry name" value="HTH_ASNC"/>
    <property type="match status" value="1"/>
</dbReference>
<keyword evidence="3" id="KW-0804">Transcription</keyword>
<dbReference type="PROSITE" id="PS00519">
    <property type="entry name" value="HTH_ASNC_1"/>
    <property type="match status" value="1"/>
</dbReference>
<evidence type="ECO:0000256" key="2">
    <source>
        <dbReference type="ARBA" id="ARBA00023125"/>
    </source>
</evidence>
<dbReference type="PROSITE" id="PS50956">
    <property type="entry name" value="HTH_ASNC_2"/>
    <property type="match status" value="1"/>
</dbReference>
<keyword evidence="1" id="KW-0805">Transcription regulation</keyword>
<dbReference type="PANTHER" id="PTHR30154">
    <property type="entry name" value="LEUCINE-RESPONSIVE REGULATORY PROTEIN"/>
    <property type="match status" value="1"/>
</dbReference>
<dbReference type="InterPro" id="IPR019888">
    <property type="entry name" value="Tscrpt_reg_AsnC-like"/>
</dbReference>
<evidence type="ECO:0000256" key="3">
    <source>
        <dbReference type="ARBA" id="ARBA00023163"/>
    </source>
</evidence>
<dbReference type="GO" id="GO:0043200">
    <property type="term" value="P:response to amino acid"/>
    <property type="evidence" value="ECO:0007669"/>
    <property type="project" value="TreeGrafter"/>
</dbReference>
<dbReference type="RefSeq" id="WP_213420950.1">
    <property type="nucleotide sequence ID" value="NZ_JAHBND010000404.1"/>
</dbReference>
<dbReference type="InterPro" id="IPR036390">
    <property type="entry name" value="WH_DNA-bd_sf"/>
</dbReference>
<reference evidence="5" key="2">
    <citation type="submission" date="2023-08" db="EMBL/GenBank/DDBJ databases">
        <title>Vibrio cholerae Outbreaks in Tanzania Exemplify Founder Flush: Simultaneous Increases in Population Size and Genetic Diversity.</title>
        <authorList>
            <person name="Debes A.K."/>
            <person name="Mohammed A."/>
            <person name="Maseke I."/>
            <person name="Almeida M."/>
            <person name="Li S."/>
            <person name="Matimba H."/>
            <person name="Joachim A."/>
            <person name="Mizinduko M."/>
            <person name="Nyanga S."/>
            <person name="Kelly M."/>
            <person name="Kachwamba Y."/>
            <person name="Schaffer A.M."/>
            <person name="Nyanga A.S."/>
            <person name="Mghamba J."/>
            <person name="Mosha F.S."/>
            <person name="Sack D.A."/>
            <person name="Stine O.C."/>
        </authorList>
    </citation>
    <scope>NUCLEOTIDE SEQUENCE</scope>
    <source>
        <strain evidence="5">TDS0091212</strain>
    </source>
</reference>
<evidence type="ECO:0000313" key="6">
    <source>
        <dbReference type="Proteomes" id="UP001196338"/>
    </source>
</evidence>
<dbReference type="CDD" id="cd00090">
    <property type="entry name" value="HTH_ARSR"/>
    <property type="match status" value="1"/>
</dbReference>
<dbReference type="GO" id="GO:0005829">
    <property type="term" value="C:cytosol"/>
    <property type="evidence" value="ECO:0007669"/>
    <property type="project" value="TreeGrafter"/>
</dbReference>
<dbReference type="GO" id="GO:0006355">
    <property type="term" value="P:regulation of DNA-templated transcription"/>
    <property type="evidence" value="ECO:0007669"/>
    <property type="project" value="UniProtKB-ARBA"/>
</dbReference>
<dbReference type="InterPro" id="IPR011991">
    <property type="entry name" value="ArsR-like_HTH"/>
</dbReference>
<dbReference type="InterPro" id="IPR036388">
    <property type="entry name" value="WH-like_DNA-bd_sf"/>
</dbReference>
<dbReference type="InterPro" id="IPR019885">
    <property type="entry name" value="Tscrpt_reg_HTH_AsnC-type_CS"/>
</dbReference>
<accession>A0AAW4KW73</accession>
<protein>
    <submittedName>
        <fullName evidence="5">Winged helix-turn-helix transcriptional regulator</fullName>
    </submittedName>
</protein>
<dbReference type="EMBL" id="JAHBND010000404">
    <property type="protein sequence ID" value="MBS7673485.1"/>
    <property type="molecule type" value="Genomic_DNA"/>
</dbReference>
<feature type="domain" description="HTH asnC-type" evidence="4">
    <location>
        <begin position="5"/>
        <end position="66"/>
    </location>
</feature>
<reference evidence="5" key="1">
    <citation type="submission" date="2021-05" db="EMBL/GenBank/DDBJ databases">
        <authorList>
            <person name="Stine C."/>
        </authorList>
    </citation>
    <scope>NUCLEOTIDE SEQUENCE</scope>
    <source>
        <strain evidence="5">TDS0091212</strain>
    </source>
</reference>
<feature type="non-terminal residue" evidence="5">
    <location>
        <position position="75"/>
    </location>
</feature>
<organism evidence="5 6">
    <name type="scientific">Vibrio cholerae</name>
    <dbReference type="NCBI Taxonomy" id="666"/>
    <lineage>
        <taxon>Bacteria</taxon>
        <taxon>Pseudomonadati</taxon>
        <taxon>Pseudomonadota</taxon>
        <taxon>Gammaproteobacteria</taxon>
        <taxon>Vibrionales</taxon>
        <taxon>Vibrionaceae</taxon>
        <taxon>Vibrio</taxon>
    </lineage>
</organism>
<comment type="caution">
    <text evidence="5">The sequence shown here is derived from an EMBL/GenBank/DDBJ whole genome shotgun (WGS) entry which is preliminary data.</text>
</comment>
<dbReference type="PRINTS" id="PR00033">
    <property type="entry name" value="HTHASNC"/>
</dbReference>
<evidence type="ECO:0000256" key="1">
    <source>
        <dbReference type="ARBA" id="ARBA00023015"/>
    </source>
</evidence>
<dbReference type="PANTHER" id="PTHR30154:SF17">
    <property type="entry name" value="DNA-BINDING TRANSCRIPTIONAL ACTIVATOR DECR"/>
    <property type="match status" value="1"/>
</dbReference>
<dbReference type="GO" id="GO:0043565">
    <property type="term" value="F:sequence-specific DNA binding"/>
    <property type="evidence" value="ECO:0007669"/>
    <property type="project" value="InterPro"/>
</dbReference>
<dbReference type="Gene3D" id="1.10.10.10">
    <property type="entry name" value="Winged helix-like DNA-binding domain superfamily/Winged helix DNA-binding domain"/>
    <property type="match status" value="1"/>
</dbReference>
<dbReference type="Pfam" id="PF13412">
    <property type="entry name" value="HTH_24"/>
    <property type="match status" value="1"/>
</dbReference>
<keyword evidence="2" id="KW-0238">DNA-binding</keyword>
<name>A0AAW4KW73_VIBCL</name>
<proteinExistence type="predicted"/>
<dbReference type="AlphaFoldDB" id="A0AAW4KW73"/>
<sequence length="75" mass="8535">MHSELDAYDRRILALLQEDASLSSAQIAEQVGLSQSPCWRRIQRLKEEGVIRGQVTLLDRKKIGLNTQIFAEVKL</sequence>
<dbReference type="InterPro" id="IPR000485">
    <property type="entry name" value="AsnC-type_HTH_dom"/>
</dbReference>
<gene>
    <name evidence="5" type="ORF">KIN13_08600</name>
</gene>
<evidence type="ECO:0000259" key="4">
    <source>
        <dbReference type="PROSITE" id="PS50956"/>
    </source>
</evidence>
<dbReference type="Proteomes" id="UP001196338">
    <property type="component" value="Unassembled WGS sequence"/>
</dbReference>